<dbReference type="Pfam" id="PF01644">
    <property type="entry name" value="Chitin_synth_1"/>
    <property type="match status" value="1"/>
</dbReference>
<organism evidence="16 17">
    <name type="scientific">Hohenbuehelia grisea</name>
    <dbReference type="NCBI Taxonomy" id="104357"/>
    <lineage>
        <taxon>Eukaryota</taxon>
        <taxon>Fungi</taxon>
        <taxon>Dikarya</taxon>
        <taxon>Basidiomycota</taxon>
        <taxon>Agaricomycotina</taxon>
        <taxon>Agaricomycetes</taxon>
        <taxon>Agaricomycetidae</taxon>
        <taxon>Agaricales</taxon>
        <taxon>Pleurotineae</taxon>
        <taxon>Pleurotaceae</taxon>
        <taxon>Hohenbuehelia</taxon>
    </lineage>
</organism>
<protein>
    <recommendedName>
        <fullName evidence="2 13">Chitin synthase</fullName>
        <ecNumber evidence="2 13">2.4.1.16</ecNumber>
    </recommendedName>
</protein>
<comment type="subcellular location">
    <subcellularLocation>
        <location evidence="1 13">Cell membrane</location>
        <topology evidence="1 13">Multi-pass membrane protein</topology>
    </subcellularLocation>
</comment>
<gene>
    <name evidence="16" type="ORF">HGRIS_014407</name>
</gene>
<feature type="transmembrane region" description="Helical" evidence="13">
    <location>
        <begin position="624"/>
        <end position="641"/>
    </location>
</feature>
<dbReference type="InterPro" id="IPR013616">
    <property type="entry name" value="Chitin_synth_N"/>
</dbReference>
<evidence type="ECO:0000256" key="2">
    <source>
        <dbReference type="ARBA" id="ARBA00012543"/>
    </source>
</evidence>
<feature type="transmembrane region" description="Helical" evidence="13">
    <location>
        <begin position="541"/>
        <end position="557"/>
    </location>
</feature>
<keyword evidence="3 13" id="KW-1003">Cell membrane</keyword>
<evidence type="ECO:0000256" key="10">
    <source>
        <dbReference type="ARBA" id="ARBA00024009"/>
    </source>
</evidence>
<comment type="function">
    <text evidence="10 13">Polymerizes chitin, a structural polymer of the cell wall and septum, by transferring the sugar moiety of UDP-GlcNAc to the non-reducing end of the growing chitin polymer.</text>
</comment>
<keyword evidence="4 13" id="KW-0328">Glycosyltransferase</keyword>
<dbReference type="EMBL" id="JASNQZ010000003">
    <property type="protein sequence ID" value="KAL0959110.1"/>
    <property type="molecule type" value="Genomic_DNA"/>
</dbReference>
<keyword evidence="17" id="KW-1185">Reference proteome</keyword>
<evidence type="ECO:0000259" key="15">
    <source>
        <dbReference type="Pfam" id="PF08407"/>
    </source>
</evidence>
<reference evidence="17" key="1">
    <citation type="submission" date="2024-06" db="EMBL/GenBank/DDBJ databases">
        <title>Multi-omics analyses provide insights into the biosynthesis of the anticancer antibiotic pleurotin in Hohenbuehelia grisea.</title>
        <authorList>
            <person name="Weaver J.A."/>
            <person name="Alberti F."/>
        </authorList>
    </citation>
    <scope>NUCLEOTIDE SEQUENCE [LARGE SCALE GENOMIC DNA]</scope>
    <source>
        <strain evidence="17">T-177</strain>
    </source>
</reference>
<keyword evidence="5 13" id="KW-0808">Transferase</keyword>
<evidence type="ECO:0000256" key="12">
    <source>
        <dbReference type="ARBA" id="ARBA00048014"/>
    </source>
</evidence>
<feature type="compositionally biased region" description="Low complexity" evidence="14">
    <location>
        <begin position="20"/>
        <end position="30"/>
    </location>
</feature>
<comment type="catalytic activity">
    <reaction evidence="12 13">
        <text>[(1-&gt;4)-N-acetyl-beta-D-glucosaminyl](n) + UDP-N-acetyl-alpha-D-glucosamine = [(1-&gt;4)-N-acetyl-beta-D-glucosaminyl](n+1) + UDP + H(+)</text>
        <dbReference type="Rhea" id="RHEA:16637"/>
        <dbReference type="Rhea" id="RHEA-COMP:9593"/>
        <dbReference type="Rhea" id="RHEA-COMP:9595"/>
        <dbReference type="ChEBI" id="CHEBI:15378"/>
        <dbReference type="ChEBI" id="CHEBI:17029"/>
        <dbReference type="ChEBI" id="CHEBI:57705"/>
        <dbReference type="ChEBI" id="CHEBI:58223"/>
        <dbReference type="EC" id="2.4.1.16"/>
    </reaction>
</comment>
<keyword evidence="9 13" id="KW-0961">Cell wall biogenesis/degradation</keyword>
<dbReference type="Pfam" id="PF08407">
    <property type="entry name" value="Chitin_synth_1N"/>
    <property type="match status" value="1"/>
</dbReference>
<comment type="caution">
    <text evidence="16">The sequence shown here is derived from an EMBL/GenBank/DDBJ whole genome shotgun (WGS) entry which is preliminary data.</text>
</comment>
<keyword evidence="6 13" id="KW-0812">Transmembrane</keyword>
<proteinExistence type="inferred from homology"/>
<evidence type="ECO:0000256" key="13">
    <source>
        <dbReference type="RuleBase" id="RU366040"/>
    </source>
</evidence>
<dbReference type="CDD" id="cd04190">
    <property type="entry name" value="Chitin_synth_C"/>
    <property type="match status" value="1"/>
</dbReference>
<dbReference type="PANTHER" id="PTHR22914">
    <property type="entry name" value="CHITIN SYNTHASE"/>
    <property type="match status" value="1"/>
</dbReference>
<name>A0ABR3JV98_9AGAR</name>
<keyword evidence="7 13" id="KW-1133">Transmembrane helix</keyword>
<dbReference type="EC" id="2.4.1.16" evidence="2 13"/>
<evidence type="ECO:0000256" key="1">
    <source>
        <dbReference type="ARBA" id="ARBA00004651"/>
    </source>
</evidence>
<evidence type="ECO:0000313" key="16">
    <source>
        <dbReference type="EMBL" id="KAL0959110.1"/>
    </source>
</evidence>
<feature type="transmembrane region" description="Helical" evidence="13">
    <location>
        <begin position="697"/>
        <end position="720"/>
    </location>
</feature>
<evidence type="ECO:0000256" key="11">
    <source>
        <dbReference type="ARBA" id="ARBA00038055"/>
    </source>
</evidence>
<evidence type="ECO:0000256" key="9">
    <source>
        <dbReference type="ARBA" id="ARBA00023316"/>
    </source>
</evidence>
<evidence type="ECO:0000256" key="4">
    <source>
        <dbReference type="ARBA" id="ARBA00022676"/>
    </source>
</evidence>
<evidence type="ECO:0000313" key="17">
    <source>
        <dbReference type="Proteomes" id="UP001556367"/>
    </source>
</evidence>
<dbReference type="InterPro" id="IPR029044">
    <property type="entry name" value="Nucleotide-diphossugar_trans"/>
</dbReference>
<feature type="transmembrane region" description="Helical" evidence="13">
    <location>
        <begin position="880"/>
        <end position="898"/>
    </location>
</feature>
<evidence type="ECO:0000256" key="6">
    <source>
        <dbReference type="ARBA" id="ARBA00022692"/>
    </source>
</evidence>
<evidence type="ECO:0000256" key="8">
    <source>
        <dbReference type="ARBA" id="ARBA00023136"/>
    </source>
</evidence>
<evidence type="ECO:0000256" key="5">
    <source>
        <dbReference type="ARBA" id="ARBA00022679"/>
    </source>
</evidence>
<evidence type="ECO:0000256" key="7">
    <source>
        <dbReference type="ARBA" id="ARBA00022989"/>
    </source>
</evidence>
<sequence>MSSDSASNIRPDTPKSLIPSHSRNSSRSSSIYHDQEEFPFGDVAAPMPQIRIVESLRTFESSSDLTRVGSSASLPYDIDTKTAQAYDEHTEKAHMQAINSGFYPPGDVDKMDYPFPTMVRPDSVLSFGSDNGWGRRQTIKRGVTRRVPLTNGNFIAEYAVPTPILNAIESQYKQTNSTEFTHMRYTAATCDPDDFTEANGYSLRTKMYNRQTEILIAVTSYNEDKALYARTLHGVMMNIRDICKTNQSKFWRRSAEEGMPGWKRITVALIVDGLEPMDKSVLDILATVGVYQDGVMKKQVDGKDTVAHIFEYTTQLSVDAKPALVLPQGNDPLDLVPVQIIFVLKAKNQKKINSHRWLFNAIGRMLEPETCVLIDAGTKPGRKSIYYLWEAFYNDPNLGGCCGEIHAMIKGGKKLLNPLVAAQNFEYKMSNILDKPLESSFGYVSVLPGAFSAYRYEAILGRPLEQYFHGDHSLADRLGDKGIHGMSIFTKNMFLAEDRILCFELVAKANARWTLTYVKPSKAETDVPETAVELIGQRRRWLNGSFAASVYALVNFFKVYRSGHNIFRLFIFHIQAIYNALSLFFSWFALANLWLTFSIIIDLLPSQGVTIISPAFAHWFNLTLKWIYLSFLALQFILALGNRPKGERTAYTITLWVYAVLSVYLLVCSFWLTGLAFKNIPEALRNKTSSEVLQQFFSPPVGPLIAAMVSTFGIYLFASILYNDPWHMFSSFFQYLCLAPSFINVLNVYAFCNLHDVSWGTKGSDKADALPSVQSHGGGSEAPVVEDVTKIQEDVDAAFKETVTRALTKNDTKEVPEKPTMDDENRTFRTRLVAMWMLTNGALVLAVENINGWLNINDPNISKERIQEFEKHAGSKQNNYFAFLLYSTFLLAAVRFIGLTNLYTIRRSVSFTG</sequence>
<feature type="transmembrane region" description="Helical" evidence="13">
    <location>
        <begin position="653"/>
        <end position="677"/>
    </location>
</feature>
<dbReference type="SUPFAM" id="SSF53448">
    <property type="entry name" value="Nucleotide-diphospho-sugar transferases"/>
    <property type="match status" value="1"/>
</dbReference>
<feature type="compositionally biased region" description="Polar residues" evidence="14">
    <location>
        <begin position="1"/>
        <end position="10"/>
    </location>
</feature>
<comment type="similarity">
    <text evidence="11">Belongs to the chitin synthase family. Class III subfamily.</text>
</comment>
<feature type="region of interest" description="Disordered" evidence="14">
    <location>
        <begin position="1"/>
        <end position="31"/>
    </location>
</feature>
<keyword evidence="8 13" id="KW-0472">Membrane</keyword>
<feature type="transmembrane region" description="Helical" evidence="13">
    <location>
        <begin position="732"/>
        <end position="752"/>
    </location>
</feature>
<dbReference type="Proteomes" id="UP001556367">
    <property type="component" value="Unassembled WGS sequence"/>
</dbReference>
<dbReference type="PANTHER" id="PTHR22914:SF11">
    <property type="entry name" value="CHITIN SYNTHASE B"/>
    <property type="match status" value="1"/>
</dbReference>
<dbReference type="InterPro" id="IPR004835">
    <property type="entry name" value="Chitin_synth"/>
</dbReference>
<feature type="domain" description="Chitin synthase N-terminal" evidence="15">
    <location>
        <begin position="144"/>
        <end position="213"/>
    </location>
</feature>
<evidence type="ECO:0000256" key="14">
    <source>
        <dbReference type="SAM" id="MobiDB-lite"/>
    </source>
</evidence>
<evidence type="ECO:0000256" key="3">
    <source>
        <dbReference type="ARBA" id="ARBA00022475"/>
    </source>
</evidence>
<accession>A0ABR3JV98</accession>